<proteinExistence type="predicted"/>
<name>A0A412TJP5_9BACT</name>
<evidence type="ECO:0000313" key="4">
    <source>
        <dbReference type="Proteomes" id="UP000284243"/>
    </source>
</evidence>
<dbReference type="Proteomes" id="UP000284243">
    <property type="component" value="Unassembled WGS sequence"/>
</dbReference>
<dbReference type="Proteomes" id="UP001199750">
    <property type="component" value="Unassembled WGS sequence"/>
</dbReference>
<keyword evidence="1" id="KW-0812">Transmembrane</keyword>
<evidence type="ECO:0000313" key="2">
    <source>
        <dbReference type="EMBL" id="MCG4961934.1"/>
    </source>
</evidence>
<dbReference type="EMBL" id="QRYC01000040">
    <property type="protein sequence ID" value="RGU53999.1"/>
    <property type="molecule type" value="Genomic_DNA"/>
</dbReference>
<keyword evidence="1" id="KW-1133">Transmembrane helix</keyword>
<evidence type="ECO:0000256" key="1">
    <source>
        <dbReference type="SAM" id="Phobius"/>
    </source>
</evidence>
<keyword evidence="1" id="KW-0472">Membrane</keyword>
<evidence type="ECO:0000313" key="3">
    <source>
        <dbReference type="EMBL" id="RGU53999.1"/>
    </source>
</evidence>
<dbReference type="EMBL" id="JAKNDN010000050">
    <property type="protein sequence ID" value="MCG4961934.1"/>
    <property type="molecule type" value="Genomic_DNA"/>
</dbReference>
<accession>A0A412TJP5</accession>
<comment type="caution">
    <text evidence="3">The sequence shown here is derived from an EMBL/GenBank/DDBJ whole genome shotgun (WGS) entry which is preliminary data.</text>
</comment>
<protein>
    <submittedName>
        <fullName evidence="3">Uncharacterized protein</fullName>
    </submittedName>
</protein>
<reference evidence="3 4" key="1">
    <citation type="submission" date="2018-08" db="EMBL/GenBank/DDBJ databases">
        <title>A genome reference for cultivated species of the human gut microbiota.</title>
        <authorList>
            <person name="Zou Y."/>
            <person name="Xue W."/>
            <person name="Luo G."/>
        </authorList>
    </citation>
    <scope>NUCLEOTIDE SEQUENCE [LARGE SCALE GENOMIC DNA]</scope>
    <source>
        <strain evidence="3 4">AF16-14</strain>
    </source>
</reference>
<gene>
    <name evidence="3" type="ORF">DWW57_17800</name>
    <name evidence="2" type="ORF">L0P03_19125</name>
</gene>
<organism evidence="3 4">
    <name type="scientific">Odoribacter splanchnicus</name>
    <dbReference type="NCBI Taxonomy" id="28118"/>
    <lineage>
        <taxon>Bacteria</taxon>
        <taxon>Pseudomonadati</taxon>
        <taxon>Bacteroidota</taxon>
        <taxon>Bacteroidia</taxon>
        <taxon>Bacteroidales</taxon>
        <taxon>Odoribacteraceae</taxon>
        <taxon>Odoribacter</taxon>
    </lineage>
</organism>
<dbReference type="RefSeq" id="WP_022161419.1">
    <property type="nucleotide sequence ID" value="NZ_CABJFF010000026.1"/>
</dbReference>
<dbReference type="AlphaFoldDB" id="A0A412TJP5"/>
<feature type="transmembrane region" description="Helical" evidence="1">
    <location>
        <begin position="7"/>
        <end position="27"/>
    </location>
</feature>
<sequence>MKSDPKVFIPIFLISPIPFVTFTPNIYPCTLSSYFKLVDDDLLKIGIKKSKVFPSKYFISWHNKIQFPNDYLYSPTKYAELIEHIQSQLTEEEWKKYKEGHDDLIKIYKELNENSNTIIWGLKFK</sequence>
<reference evidence="2" key="2">
    <citation type="submission" date="2022-01" db="EMBL/GenBank/DDBJ databases">
        <title>Collection of gut derived symbiotic bacterial strains cultured from healthy donors.</title>
        <authorList>
            <person name="Lin H."/>
            <person name="Kohout C."/>
            <person name="Waligurski E."/>
            <person name="Pamer E.G."/>
        </authorList>
    </citation>
    <scope>NUCLEOTIDE SEQUENCE</scope>
    <source>
        <strain evidence="2">DFI.1.149</strain>
    </source>
</reference>